<dbReference type="EMBL" id="JARBDR010000337">
    <property type="protein sequence ID" value="KAJ8314859.1"/>
    <property type="molecule type" value="Genomic_DNA"/>
</dbReference>
<evidence type="ECO:0000313" key="3">
    <source>
        <dbReference type="EMBL" id="KAJ8314859.1"/>
    </source>
</evidence>
<dbReference type="Proteomes" id="UP001217089">
    <property type="component" value="Unassembled WGS sequence"/>
</dbReference>
<dbReference type="SUPFAM" id="SSF52200">
    <property type="entry name" value="Toll/Interleukin receptor TIR domain"/>
    <property type="match status" value="1"/>
</dbReference>
<feature type="transmembrane region" description="Helical" evidence="1">
    <location>
        <begin position="279"/>
        <end position="304"/>
    </location>
</feature>
<proteinExistence type="predicted"/>
<dbReference type="Gene3D" id="3.40.50.10140">
    <property type="entry name" value="Toll/interleukin-1 receptor homology (TIR) domain"/>
    <property type="match status" value="1"/>
</dbReference>
<dbReference type="Pfam" id="PF13676">
    <property type="entry name" value="TIR_2"/>
    <property type="match status" value="1"/>
</dbReference>
<evidence type="ECO:0000313" key="4">
    <source>
        <dbReference type="Proteomes" id="UP001217089"/>
    </source>
</evidence>
<protein>
    <recommendedName>
        <fullName evidence="2">TIR domain-containing protein</fullName>
    </recommendedName>
</protein>
<keyword evidence="1" id="KW-0812">Transmembrane</keyword>
<dbReference type="PANTHER" id="PTHR16253">
    <property type="entry name" value="TETRATRICOPEPTIDE REPEAT PROTEIN 22"/>
    <property type="match status" value="1"/>
</dbReference>
<evidence type="ECO:0000256" key="1">
    <source>
        <dbReference type="SAM" id="Phobius"/>
    </source>
</evidence>
<evidence type="ECO:0000259" key="2">
    <source>
        <dbReference type="PROSITE" id="PS50104"/>
    </source>
</evidence>
<dbReference type="PANTHER" id="PTHR16253:SF0">
    <property type="entry name" value="TETRATRICOPEPTIDE REPEAT PROTEIN 22"/>
    <property type="match status" value="1"/>
</dbReference>
<accession>A0ABQ9FC03</accession>
<dbReference type="PROSITE" id="PS50104">
    <property type="entry name" value="TIR"/>
    <property type="match status" value="1"/>
</dbReference>
<keyword evidence="1" id="KW-1133">Transmembrane helix</keyword>
<dbReference type="InterPro" id="IPR042342">
    <property type="entry name" value="TTC22"/>
</dbReference>
<keyword evidence="4" id="KW-1185">Reference proteome</keyword>
<dbReference type="InterPro" id="IPR035897">
    <property type="entry name" value="Toll_tir_struct_dom_sf"/>
</dbReference>
<dbReference type="InterPro" id="IPR000157">
    <property type="entry name" value="TIR_dom"/>
</dbReference>
<sequence>MEEENTLLSRGSSEDTELKRLIADNQDLETYQSSTTLCDLPEGKKYHLFVSCSSNDNRSIEPILETLKDCYNIKCVQPEHFIAGKPVLQNINDLIVESMKILIVITPNYLESNFCNYEKCLAFFIHAGERRHCLIPLLLKPCNDLPVEFKQLTYIDAETEQDIPARIVDALKNNDTPNCLVPKTIPEYVWRMLGEDIDKPSRDQNGHPLFFINAVKLTEKMFGNQWQFKSLTKTEEENMEKSDIKMGEFYETLIDDLNSQRLMKHFGALIGRPQLGLKLLLSVIVGIFSIVNLYCIDVLISGVYKDPWSLYLVLAVLSVGFMVSAVILGTKIMLMVSMADDLIESKIVDQRKSLYTWSTLPMSISKRHNTYLRKKCLCELIEDTLLVTWNNNNLPIET</sequence>
<gene>
    <name evidence="3" type="ORF">KUTeg_007009</name>
</gene>
<feature type="transmembrane region" description="Helical" evidence="1">
    <location>
        <begin position="310"/>
        <end position="328"/>
    </location>
</feature>
<name>A0ABQ9FC03_TEGGR</name>
<comment type="caution">
    <text evidence="3">The sequence shown here is derived from an EMBL/GenBank/DDBJ whole genome shotgun (WGS) entry which is preliminary data.</text>
</comment>
<reference evidence="3 4" key="1">
    <citation type="submission" date="2022-12" db="EMBL/GenBank/DDBJ databases">
        <title>Chromosome-level genome of Tegillarca granosa.</title>
        <authorList>
            <person name="Kim J."/>
        </authorList>
    </citation>
    <scope>NUCLEOTIDE SEQUENCE [LARGE SCALE GENOMIC DNA]</scope>
    <source>
        <strain evidence="3">Teg-2019</strain>
        <tissue evidence="3">Adductor muscle</tissue>
    </source>
</reference>
<feature type="domain" description="TIR" evidence="2">
    <location>
        <begin position="44"/>
        <end position="175"/>
    </location>
</feature>
<keyword evidence="1" id="KW-0472">Membrane</keyword>
<organism evidence="3 4">
    <name type="scientific">Tegillarca granosa</name>
    <name type="common">Malaysian cockle</name>
    <name type="synonym">Anadara granosa</name>
    <dbReference type="NCBI Taxonomy" id="220873"/>
    <lineage>
        <taxon>Eukaryota</taxon>
        <taxon>Metazoa</taxon>
        <taxon>Spiralia</taxon>
        <taxon>Lophotrochozoa</taxon>
        <taxon>Mollusca</taxon>
        <taxon>Bivalvia</taxon>
        <taxon>Autobranchia</taxon>
        <taxon>Pteriomorphia</taxon>
        <taxon>Arcoida</taxon>
        <taxon>Arcoidea</taxon>
        <taxon>Arcidae</taxon>
        <taxon>Tegillarca</taxon>
    </lineage>
</organism>